<gene>
    <name evidence="1" type="ORF">EAH77_11065</name>
</gene>
<name>A0A502GKV2_9GAMM</name>
<organism evidence="1 2">
    <name type="scientific">Ewingella americana</name>
    <dbReference type="NCBI Taxonomy" id="41202"/>
    <lineage>
        <taxon>Bacteria</taxon>
        <taxon>Pseudomonadati</taxon>
        <taxon>Pseudomonadota</taxon>
        <taxon>Gammaproteobacteria</taxon>
        <taxon>Enterobacterales</taxon>
        <taxon>Yersiniaceae</taxon>
        <taxon>Ewingella</taxon>
    </lineage>
</organism>
<dbReference type="Proteomes" id="UP000317663">
    <property type="component" value="Unassembled WGS sequence"/>
</dbReference>
<evidence type="ECO:0000313" key="2">
    <source>
        <dbReference type="Proteomes" id="UP000317663"/>
    </source>
</evidence>
<dbReference type="Pfam" id="PF13079">
    <property type="entry name" value="DUF3916"/>
    <property type="match status" value="1"/>
</dbReference>
<reference evidence="1 2" key="1">
    <citation type="journal article" date="2019" name="Environ. Microbiol.">
        <title>Species interactions and distinct microbial communities in high Arctic permafrost affected cryosols are associated with the CH4 and CO2 gas fluxes.</title>
        <authorList>
            <person name="Altshuler I."/>
            <person name="Hamel J."/>
            <person name="Turney S."/>
            <person name="Magnuson E."/>
            <person name="Levesque R."/>
            <person name="Greer C."/>
            <person name="Whyte L.G."/>
        </authorList>
    </citation>
    <scope>NUCLEOTIDE SEQUENCE [LARGE SCALE GENOMIC DNA]</scope>
    <source>
        <strain evidence="1 2">E4</strain>
    </source>
</reference>
<dbReference type="InterPro" id="IPR025075">
    <property type="entry name" value="DUF3916"/>
</dbReference>
<proteinExistence type="predicted"/>
<sequence length="177" mass="20989">MRRLSMSNKRPRGVPRRLRWLSEWSKNFGSQYFTDIPPDEKYWNWKIPVLANMVQGKHAARQTKAQCAQYLIDACQRLIESKPQTDNFIRVTCAIIQPDMFTSEICLYLDEDYFNSHTLAHHKHIQHPDIIQGRSLAQQWGLTLPDGMTERGIITDYRDEKEPENNYYSECWYFGEL</sequence>
<dbReference type="OrthoDB" id="9181379at2"/>
<accession>A0A502GKV2</accession>
<keyword evidence="2" id="KW-1185">Reference proteome</keyword>
<dbReference type="EMBL" id="RCZD01000005">
    <property type="protein sequence ID" value="TPG61980.1"/>
    <property type="molecule type" value="Genomic_DNA"/>
</dbReference>
<protein>
    <submittedName>
        <fullName evidence="1">DUF3916 domain-containing protein</fullName>
    </submittedName>
</protein>
<evidence type="ECO:0000313" key="1">
    <source>
        <dbReference type="EMBL" id="TPG61980.1"/>
    </source>
</evidence>
<dbReference type="AlphaFoldDB" id="A0A502GKV2"/>
<comment type="caution">
    <text evidence="1">The sequence shown here is derived from an EMBL/GenBank/DDBJ whole genome shotgun (WGS) entry which is preliminary data.</text>
</comment>